<keyword evidence="2 5" id="KW-0238">DNA-binding</keyword>
<dbReference type="Proteomes" id="UP000185598">
    <property type="component" value="Unassembled WGS sequence"/>
</dbReference>
<evidence type="ECO:0000313" key="7">
    <source>
        <dbReference type="Proteomes" id="UP000185598"/>
    </source>
</evidence>
<reference evidence="5 8" key="2">
    <citation type="submission" date="2020-08" db="EMBL/GenBank/DDBJ databases">
        <title>Genomic Encyclopedia of Type Strains, Phase IV (KMG-IV): sequencing the most valuable type-strain genomes for metagenomic binning, comparative biology and taxonomic classification.</title>
        <authorList>
            <person name="Goeker M."/>
        </authorList>
    </citation>
    <scope>NUCLEOTIDE SEQUENCE [LARGE SCALE GENOMIC DNA]</scope>
    <source>
        <strain evidence="5 8">DSM 100021</strain>
    </source>
</reference>
<dbReference type="PANTHER" id="PTHR33204:SF18">
    <property type="entry name" value="TRANSCRIPTIONAL REGULATORY PROTEIN"/>
    <property type="match status" value="1"/>
</dbReference>
<sequence>MTPEEAVEETLCPIARALSVACDRGTLLIMRELSMGSHRFDDLQAQTGLSPTLLSARLKRLEETGIIERRIYSSKPQRYEYHATDKGMDLDAVLVMLRAWGMKWTPYEEGQGPAVDLKDRETGQNVNHDTPITAGFRLGDCDAAISPEFANERALRRVKFQQGRRTKPS</sequence>
<dbReference type="GO" id="GO:0003677">
    <property type="term" value="F:DNA binding"/>
    <property type="evidence" value="ECO:0007669"/>
    <property type="project" value="UniProtKB-KW"/>
</dbReference>
<evidence type="ECO:0000256" key="3">
    <source>
        <dbReference type="ARBA" id="ARBA00023163"/>
    </source>
</evidence>
<protein>
    <submittedName>
        <fullName evidence="5">DNA-binding HxlR family transcriptional regulator</fullName>
    </submittedName>
</protein>
<comment type="caution">
    <text evidence="6">The sequence shown here is derived from an EMBL/GenBank/DDBJ whole genome shotgun (WGS) entry which is preliminary data.</text>
</comment>
<dbReference type="GO" id="GO:0006355">
    <property type="term" value="P:regulation of DNA-templated transcription"/>
    <property type="evidence" value="ECO:0007669"/>
    <property type="project" value="UniProtKB-ARBA"/>
</dbReference>
<dbReference type="SUPFAM" id="SSF46785">
    <property type="entry name" value="Winged helix' DNA-binding domain"/>
    <property type="match status" value="1"/>
</dbReference>
<dbReference type="InterPro" id="IPR036388">
    <property type="entry name" value="WH-like_DNA-bd_sf"/>
</dbReference>
<evidence type="ECO:0000256" key="1">
    <source>
        <dbReference type="ARBA" id="ARBA00023015"/>
    </source>
</evidence>
<evidence type="ECO:0000313" key="5">
    <source>
        <dbReference type="EMBL" id="MBB4010125.1"/>
    </source>
</evidence>
<dbReference type="EMBL" id="JACIED010000007">
    <property type="protein sequence ID" value="MBB4010125.1"/>
    <property type="molecule type" value="Genomic_DNA"/>
</dbReference>
<dbReference type="RefSeq" id="WP_075612667.1">
    <property type="nucleotide sequence ID" value="NZ_JACIED010000007.1"/>
</dbReference>
<dbReference type="PANTHER" id="PTHR33204">
    <property type="entry name" value="TRANSCRIPTIONAL REGULATOR, MARR FAMILY"/>
    <property type="match status" value="1"/>
</dbReference>
<dbReference type="InterPro" id="IPR011991">
    <property type="entry name" value="ArsR-like_HTH"/>
</dbReference>
<evidence type="ECO:0000256" key="2">
    <source>
        <dbReference type="ARBA" id="ARBA00023125"/>
    </source>
</evidence>
<name>A0A1Q9ABA0_9HYPH</name>
<evidence type="ECO:0000259" key="4">
    <source>
        <dbReference type="PROSITE" id="PS51118"/>
    </source>
</evidence>
<dbReference type="InterPro" id="IPR036390">
    <property type="entry name" value="WH_DNA-bd_sf"/>
</dbReference>
<feature type="domain" description="HTH hxlR-type" evidence="4">
    <location>
        <begin position="12"/>
        <end position="109"/>
    </location>
</feature>
<organism evidence="6 7">
    <name type="scientific">Allorhizobium taibaishanense</name>
    <dbReference type="NCBI Taxonomy" id="887144"/>
    <lineage>
        <taxon>Bacteria</taxon>
        <taxon>Pseudomonadati</taxon>
        <taxon>Pseudomonadota</taxon>
        <taxon>Alphaproteobacteria</taxon>
        <taxon>Hyphomicrobiales</taxon>
        <taxon>Rhizobiaceae</taxon>
        <taxon>Rhizobium/Agrobacterium group</taxon>
        <taxon>Allorhizobium</taxon>
    </lineage>
</organism>
<dbReference type="Pfam" id="PF01638">
    <property type="entry name" value="HxlR"/>
    <property type="match status" value="1"/>
</dbReference>
<dbReference type="Proteomes" id="UP000544107">
    <property type="component" value="Unassembled WGS sequence"/>
</dbReference>
<dbReference type="PROSITE" id="PS51118">
    <property type="entry name" value="HTH_HXLR"/>
    <property type="match status" value="1"/>
</dbReference>
<accession>A0A1Q9ABA0</accession>
<dbReference type="InterPro" id="IPR002577">
    <property type="entry name" value="HTH_HxlR"/>
</dbReference>
<evidence type="ECO:0000313" key="8">
    <source>
        <dbReference type="Proteomes" id="UP000544107"/>
    </source>
</evidence>
<evidence type="ECO:0000313" key="6">
    <source>
        <dbReference type="EMBL" id="OLP52137.1"/>
    </source>
</evidence>
<keyword evidence="3" id="KW-0804">Transcription</keyword>
<dbReference type="Gene3D" id="1.10.10.10">
    <property type="entry name" value="Winged helix-like DNA-binding domain superfamily/Winged helix DNA-binding domain"/>
    <property type="match status" value="1"/>
</dbReference>
<dbReference type="EMBL" id="MKIN01000016">
    <property type="protein sequence ID" value="OLP52137.1"/>
    <property type="molecule type" value="Genomic_DNA"/>
</dbReference>
<proteinExistence type="predicted"/>
<dbReference type="AlphaFoldDB" id="A0A1Q9ABA0"/>
<keyword evidence="7" id="KW-1185">Reference proteome</keyword>
<dbReference type="STRING" id="887144.BJF91_02530"/>
<gene>
    <name evidence="6" type="ORF">BJF91_02530</name>
    <name evidence="5" type="ORF">GGQ71_004423</name>
</gene>
<dbReference type="OrthoDB" id="9782219at2"/>
<dbReference type="CDD" id="cd00090">
    <property type="entry name" value="HTH_ARSR"/>
    <property type="match status" value="1"/>
</dbReference>
<keyword evidence="1" id="KW-0805">Transcription regulation</keyword>
<reference evidence="6 7" key="1">
    <citation type="submission" date="2016-09" db="EMBL/GenBank/DDBJ databases">
        <title>Rhizobium oryziradicis sp. nov., isolated from the root of rice.</title>
        <authorList>
            <person name="Zhao J."/>
            <person name="Zhang X."/>
        </authorList>
    </citation>
    <scope>NUCLEOTIDE SEQUENCE [LARGE SCALE GENOMIC DNA]</scope>
    <source>
        <strain evidence="6 7">14971</strain>
    </source>
</reference>